<comment type="domain">
    <text evidence="9">Comprises of two domains. The C-terminal domain contains the binding site for glutamine and catalyzes the hydrolysis of this substrate to glutamate and ammonia. The N-terminal domain is anticipated to bind ATP and hydrogenobyrinate and catalyzes the ultimate synthesis of the diamide product. The ammonia produced via the glutaminase domain is probably translocated to the adjacent domain via a molecular tunnel, where it reacts with an activated intermediate.</text>
</comment>
<accession>A0A1I5ASD7</accession>
<keyword evidence="14" id="KW-1185">Reference proteome</keyword>
<evidence type="ECO:0000313" key="13">
    <source>
        <dbReference type="EMBL" id="SFN65343.1"/>
    </source>
</evidence>
<comment type="similarity">
    <text evidence="2">Belongs to the CobB/CobQ family. CobQ subfamily.</text>
</comment>
<dbReference type="NCBIfam" id="TIGR00379">
    <property type="entry name" value="cobB"/>
    <property type="match status" value="1"/>
</dbReference>
<feature type="chain" id="PRO_5011550149" description="Hydrogenobyrinate a,c-diamide synthase" evidence="10">
    <location>
        <begin position="21"/>
        <end position="447"/>
    </location>
</feature>
<evidence type="ECO:0000256" key="1">
    <source>
        <dbReference type="ARBA" id="ARBA00001946"/>
    </source>
</evidence>
<evidence type="ECO:0000256" key="8">
    <source>
        <dbReference type="ARBA" id="ARBA00022962"/>
    </source>
</evidence>
<evidence type="ECO:0000256" key="3">
    <source>
        <dbReference type="ARBA" id="ARBA00022573"/>
    </source>
</evidence>
<comment type="similarity">
    <text evidence="9">Belongs to the CobB/CbiA family.</text>
</comment>
<proteinExistence type="inferred from homology"/>
<dbReference type="SUPFAM" id="SSF52317">
    <property type="entry name" value="Class I glutamine amidotransferase-like"/>
    <property type="match status" value="1"/>
</dbReference>
<dbReference type="EC" id="6.3.5.9" evidence="9"/>
<dbReference type="InterPro" id="IPR002586">
    <property type="entry name" value="CobQ/CobB/MinD/ParA_Nub-bd_dom"/>
</dbReference>
<evidence type="ECO:0000259" key="11">
    <source>
        <dbReference type="Pfam" id="PF01656"/>
    </source>
</evidence>
<dbReference type="GO" id="GO:0042242">
    <property type="term" value="F:cobyrinic acid a,c-diamide synthase activity"/>
    <property type="evidence" value="ECO:0007669"/>
    <property type="project" value="InterPro"/>
</dbReference>
<evidence type="ECO:0000256" key="6">
    <source>
        <dbReference type="ARBA" id="ARBA00022840"/>
    </source>
</evidence>
<dbReference type="Gene3D" id="3.40.50.300">
    <property type="entry name" value="P-loop containing nucleotide triphosphate hydrolases"/>
    <property type="match status" value="1"/>
</dbReference>
<evidence type="ECO:0000256" key="2">
    <source>
        <dbReference type="ARBA" id="ARBA00006205"/>
    </source>
</evidence>
<evidence type="ECO:0000256" key="10">
    <source>
        <dbReference type="SAM" id="SignalP"/>
    </source>
</evidence>
<evidence type="ECO:0000256" key="7">
    <source>
        <dbReference type="ARBA" id="ARBA00022842"/>
    </source>
</evidence>
<dbReference type="InterPro" id="IPR027417">
    <property type="entry name" value="P-loop_NTPase"/>
</dbReference>
<dbReference type="Gene3D" id="3.40.50.880">
    <property type="match status" value="1"/>
</dbReference>
<dbReference type="InterPro" id="IPR029062">
    <property type="entry name" value="Class_I_gatase-like"/>
</dbReference>
<sequence>MSTMPLLPTGLILAASSSNAGKTTLSLGLQRLLSRRGLHVTPAKCGPDYIDPAFHAVASGQSSINLDPWAMTREDLQARALRQSSLGDLLFVEGVMGLFDGAAKGQGSTAALAHALGLPVILVLDVKGQAQTAAAIAKGLCEFDPALTIGGILLNRVGSKAHEHLLREAFEPLDLPIVGAVRGSDQLQLPSRHLGLVQAGEHDGLDEMIDRIADHMSEDVDLDLILEIANKHKGKTPVPSGIAAPLQSLPPLGQHIAIARDEAFSFIYPHLLQDWSDQGADLSFFSPLADEPPYQDADAIYLPGGYPELHLDRLACAATFRQAMRSAAERNVLIFGECGGYMTLGRSIISADGVETPMLDLLPITTSFAETKLSLGYRQLSHQSALPWASQLAAHEFHYATITLMGEADPLFEARTAADRALASMGQRVGSVHGSFAHIIAPLKNQV</sequence>
<keyword evidence="3 9" id="KW-0169">Cobalamin biosynthesis</keyword>
<dbReference type="InterPro" id="IPR011698">
    <property type="entry name" value="GATase_3"/>
</dbReference>
<feature type="domain" description="CobB/CobQ-like glutamine amidotransferase" evidence="12">
    <location>
        <begin position="256"/>
        <end position="441"/>
    </location>
</feature>
<name>A0A1I5ASD7_9HYPH</name>
<dbReference type="NCBIfam" id="NF002204">
    <property type="entry name" value="PRK01077.1"/>
    <property type="match status" value="1"/>
</dbReference>
<comment type="cofactor">
    <cofactor evidence="1 9">
        <name>Mg(2+)</name>
        <dbReference type="ChEBI" id="CHEBI:18420"/>
    </cofactor>
</comment>
<dbReference type="Pfam" id="PF07685">
    <property type="entry name" value="GATase_3"/>
    <property type="match status" value="1"/>
</dbReference>
<dbReference type="InterPro" id="IPR004484">
    <property type="entry name" value="CbiA/CobB_synth"/>
</dbReference>
<keyword evidence="6 9" id="KW-0067">ATP-binding</keyword>
<dbReference type="GO" id="GO:0043802">
    <property type="term" value="F:hydrogenobyrinic acid a,c-diamide synthase (glutamine-hydrolysing) activity"/>
    <property type="evidence" value="ECO:0007669"/>
    <property type="project" value="UniProtKB-UniRule"/>
</dbReference>
<keyword evidence="8 9" id="KW-0315">Glutamine amidotransferase</keyword>
<comment type="catalytic activity">
    <reaction evidence="9">
        <text>hydrogenobyrinate + 2 L-glutamine + 2 ATP + 2 H2O = hydrogenobyrinate a,c-diamide + 2 L-glutamate + 2 ADP + 2 phosphate + 2 H(+)</text>
        <dbReference type="Rhea" id="RHEA:12544"/>
        <dbReference type="ChEBI" id="CHEBI:15377"/>
        <dbReference type="ChEBI" id="CHEBI:15378"/>
        <dbReference type="ChEBI" id="CHEBI:29985"/>
        <dbReference type="ChEBI" id="CHEBI:30616"/>
        <dbReference type="ChEBI" id="CHEBI:43474"/>
        <dbReference type="ChEBI" id="CHEBI:58359"/>
        <dbReference type="ChEBI" id="CHEBI:77873"/>
        <dbReference type="ChEBI" id="CHEBI:77874"/>
        <dbReference type="ChEBI" id="CHEBI:456216"/>
        <dbReference type="EC" id="6.3.5.9"/>
    </reaction>
</comment>
<feature type="signal peptide" evidence="10">
    <location>
        <begin position="1"/>
        <end position="20"/>
    </location>
</feature>
<dbReference type="STRING" id="655353.SAMN04488056_101595"/>
<comment type="pathway">
    <text evidence="9">Cofactor biosynthesis; adenosylcobalamin biosynthesis; cob(II)yrinate a,c-diamide from precorrin-2 (aerobic route): step 9/10.</text>
</comment>
<evidence type="ECO:0000256" key="9">
    <source>
        <dbReference type="HAMAP-Rule" id="MF_00027"/>
    </source>
</evidence>
<evidence type="ECO:0000256" key="5">
    <source>
        <dbReference type="ARBA" id="ARBA00022741"/>
    </source>
</evidence>
<dbReference type="PROSITE" id="PS51274">
    <property type="entry name" value="GATASE_COBBQ"/>
    <property type="match status" value="1"/>
</dbReference>
<dbReference type="PANTHER" id="PTHR43873">
    <property type="entry name" value="COBYRINATE A,C-DIAMIDE SYNTHASE"/>
    <property type="match status" value="1"/>
</dbReference>
<dbReference type="SUPFAM" id="SSF52540">
    <property type="entry name" value="P-loop containing nucleoside triphosphate hydrolases"/>
    <property type="match status" value="1"/>
</dbReference>
<dbReference type="CDD" id="cd05388">
    <property type="entry name" value="CobB_N"/>
    <property type="match status" value="1"/>
</dbReference>
<keyword evidence="7 9" id="KW-0460">Magnesium</keyword>
<dbReference type="PANTHER" id="PTHR43873:SF1">
    <property type="entry name" value="COBYRINATE A,C-DIAMIDE SYNTHASE"/>
    <property type="match status" value="1"/>
</dbReference>
<reference evidence="13 14" key="1">
    <citation type="submission" date="2016-10" db="EMBL/GenBank/DDBJ databases">
        <authorList>
            <person name="de Groot N.N."/>
        </authorList>
    </citation>
    <scope>NUCLEOTIDE SEQUENCE [LARGE SCALE GENOMIC DNA]</scope>
    <source>
        <strain evidence="13 14">CGMCC 1.9157</strain>
    </source>
</reference>
<dbReference type="UniPathway" id="UPA00148">
    <property type="reaction ID" value="UER00220"/>
</dbReference>
<comment type="function">
    <text evidence="9">Catalyzes the ATP-dependent amidation of the two carboxylate groups at positions a and c of hydrogenobyrinate, using either L-glutamine or ammonia as the nitrogen source.</text>
</comment>
<dbReference type="EMBL" id="FOVR01000001">
    <property type="protein sequence ID" value="SFN65343.1"/>
    <property type="molecule type" value="Genomic_DNA"/>
</dbReference>
<evidence type="ECO:0000259" key="12">
    <source>
        <dbReference type="Pfam" id="PF07685"/>
    </source>
</evidence>
<dbReference type="GO" id="GO:0009236">
    <property type="term" value="P:cobalamin biosynthetic process"/>
    <property type="evidence" value="ECO:0007669"/>
    <property type="project" value="UniProtKB-UniRule"/>
</dbReference>
<evidence type="ECO:0000256" key="4">
    <source>
        <dbReference type="ARBA" id="ARBA00022598"/>
    </source>
</evidence>
<protein>
    <recommendedName>
        <fullName evidence="9">Hydrogenobyrinate a,c-diamide synthase</fullName>
        <ecNumber evidence="9">6.3.5.9</ecNumber>
    </recommendedName>
    <alternativeName>
        <fullName evidence="9">Hydrogenobyrinic acid a,c-diamide synthase</fullName>
    </alternativeName>
</protein>
<gene>
    <name evidence="9" type="primary">cobB</name>
    <name evidence="13" type="ORF">SAMN04488056_101595</name>
</gene>
<keyword evidence="10" id="KW-0732">Signal</keyword>
<dbReference type="Proteomes" id="UP000199236">
    <property type="component" value="Unassembled WGS sequence"/>
</dbReference>
<comment type="miscellaneous">
    <text evidence="9">The a and c carboxylates of hydrogenobyrinate are activated for nucleophilic attack via formation of a phosphorylated intermediate by ATP. CobB catalyzes first the amidation of the c-carboxylate, and then that of the a-carboxylate.</text>
</comment>
<dbReference type="GO" id="GO:0005524">
    <property type="term" value="F:ATP binding"/>
    <property type="evidence" value="ECO:0007669"/>
    <property type="project" value="UniProtKB-UniRule"/>
</dbReference>
<feature type="active site" description="Nucleophile" evidence="9">
    <location>
        <position position="338"/>
    </location>
</feature>
<evidence type="ECO:0000313" key="14">
    <source>
        <dbReference type="Proteomes" id="UP000199236"/>
    </source>
</evidence>
<feature type="domain" description="CobQ/CobB/MinD/ParA nucleotide binding" evidence="11">
    <location>
        <begin position="12"/>
        <end position="194"/>
    </location>
</feature>
<keyword evidence="5 9" id="KW-0547">Nucleotide-binding</keyword>
<dbReference type="Pfam" id="PF01656">
    <property type="entry name" value="CbiA"/>
    <property type="match status" value="1"/>
</dbReference>
<dbReference type="AlphaFoldDB" id="A0A1I5ASD7"/>
<keyword evidence="4 9" id="KW-0436">Ligase</keyword>
<dbReference type="HAMAP" id="MF_00027">
    <property type="entry name" value="CobB_CbiA"/>
    <property type="match status" value="1"/>
</dbReference>
<dbReference type="RefSeq" id="WP_244544567.1">
    <property type="nucleotide sequence ID" value="NZ_FOVR01000001.1"/>
</dbReference>
<feature type="site" description="Increases nucleophilicity of active site Cys" evidence="9">
    <location>
        <position position="438"/>
    </location>
</feature>
<organism evidence="13 14">
    <name type="scientific">Cohaesibacter marisflavi</name>
    <dbReference type="NCBI Taxonomy" id="655353"/>
    <lineage>
        <taxon>Bacteria</taxon>
        <taxon>Pseudomonadati</taxon>
        <taxon>Pseudomonadota</taxon>
        <taxon>Alphaproteobacteria</taxon>
        <taxon>Hyphomicrobiales</taxon>
        <taxon>Cohaesibacteraceae</taxon>
    </lineage>
</organism>